<protein>
    <submittedName>
        <fullName evidence="4">Phosphoribosyltransferase</fullName>
    </submittedName>
</protein>
<dbReference type="HOGENOM" id="CLU_080904_0_0_2"/>
<dbReference type="Gene3D" id="3.40.50.2020">
    <property type="match status" value="1"/>
</dbReference>
<dbReference type="InterPro" id="IPR029057">
    <property type="entry name" value="PRTase-like"/>
</dbReference>
<dbReference type="AlphaFoldDB" id="E0SNS5"/>
<dbReference type="PANTHER" id="PTHR43363:SF2">
    <property type="entry name" value="PHOSPHORIBOSYLTRANSFERASE"/>
    <property type="match status" value="1"/>
</dbReference>
<keyword evidence="5" id="KW-1185">Reference proteome</keyword>
<name>E0SNS5_IGNAA</name>
<proteinExistence type="predicted"/>
<evidence type="ECO:0000259" key="3">
    <source>
        <dbReference type="Pfam" id="PF00156"/>
    </source>
</evidence>
<evidence type="ECO:0000313" key="4">
    <source>
        <dbReference type="EMBL" id="ADM27871.1"/>
    </source>
</evidence>
<dbReference type="InterPro" id="IPR000836">
    <property type="entry name" value="PRTase_dom"/>
</dbReference>
<keyword evidence="1 4" id="KW-0328">Glycosyltransferase</keyword>
<dbReference type="STRING" id="583356.Igag_1057"/>
<gene>
    <name evidence="4" type="ordered locus">Igag_1057</name>
</gene>
<feature type="domain" description="Phosphoribosyltransferase" evidence="3">
    <location>
        <begin position="20"/>
        <end position="170"/>
    </location>
</feature>
<dbReference type="Pfam" id="PF00156">
    <property type="entry name" value="Pribosyltran"/>
    <property type="match status" value="1"/>
</dbReference>
<evidence type="ECO:0000313" key="5">
    <source>
        <dbReference type="Proteomes" id="UP000001304"/>
    </source>
</evidence>
<dbReference type="GO" id="GO:0016757">
    <property type="term" value="F:glycosyltransferase activity"/>
    <property type="evidence" value="ECO:0007669"/>
    <property type="project" value="UniProtKB-KW"/>
</dbReference>
<sequence length="254" mass="29269">MIFPTKFVEWKEVNDLSWLLAKKIKNSGWIPSTIVAVGRGGLVVARILSDLLGIDKLLAISIKWYEPAKKGWETYLADLIRAFYRSHENGIPLENEIANVVKNLRISISVEMRADLTNQSVLLVEEITATGMHFKVAKEIVGSWGAKEVKTATLVWKGPTVIEPDYYVVKPGRFVWFQFPWSRLNDYIQFIGVMTIEESRKRKRYTWSMDELAELFRVWYGMKPDPRYFEEALNVLNSHGVIKILDRNSVVIST</sequence>
<dbReference type="BioCyc" id="IAGG583356:GHAH-1039-MONOMER"/>
<dbReference type="PANTHER" id="PTHR43363">
    <property type="entry name" value="HYPOXANTHINE PHOSPHORIBOSYLTRANSFERASE"/>
    <property type="match status" value="1"/>
</dbReference>
<dbReference type="CDD" id="cd06223">
    <property type="entry name" value="PRTases_typeI"/>
    <property type="match status" value="1"/>
</dbReference>
<reference evidence="4 5" key="1">
    <citation type="journal article" date="2010" name="Stand. Genomic Sci.">
        <title>Complete genome sequence of Ignisphaera aggregans type strain (AQ1.S1).</title>
        <authorList>
            <person name="Goker M."/>
            <person name="Held B."/>
            <person name="Lapidus A."/>
            <person name="Nolan M."/>
            <person name="Spring S."/>
            <person name="Yasawong M."/>
            <person name="Lucas S."/>
            <person name="Glavina Del Rio T."/>
            <person name="Tice H."/>
            <person name="Cheng J.F."/>
            <person name="Goodwin L."/>
            <person name="Tapia R."/>
            <person name="Pitluck S."/>
            <person name="Liolios K."/>
            <person name="Ivanova N."/>
            <person name="Mavromatis K."/>
            <person name="Mikhailova N."/>
            <person name="Pati A."/>
            <person name="Chen A."/>
            <person name="Palaniappan K."/>
            <person name="Brambilla E."/>
            <person name="Land M."/>
            <person name="Hauser L."/>
            <person name="Chang Y.J."/>
            <person name="Jeffries C.D."/>
            <person name="Brettin T."/>
            <person name="Detter J.C."/>
            <person name="Han C."/>
            <person name="Rohde M."/>
            <person name="Sikorski J."/>
            <person name="Woyke T."/>
            <person name="Bristow J."/>
            <person name="Eisen J.A."/>
            <person name="Markowitz V."/>
            <person name="Hugenholtz P."/>
            <person name="Kyrpides N.C."/>
            <person name="Klenk H.P."/>
        </authorList>
    </citation>
    <scope>NUCLEOTIDE SEQUENCE [LARGE SCALE GENOMIC DNA]</scope>
    <source>
        <strain evidence="5">DSM 17230 / JCM 13409 / AQ1.S1</strain>
    </source>
</reference>
<evidence type="ECO:0000256" key="2">
    <source>
        <dbReference type="ARBA" id="ARBA00022679"/>
    </source>
</evidence>
<evidence type="ECO:0000256" key="1">
    <source>
        <dbReference type="ARBA" id="ARBA00022676"/>
    </source>
</evidence>
<organism evidence="4 5">
    <name type="scientific">Ignisphaera aggregans (strain DSM 17230 / JCM 13409 / AQ1.S1)</name>
    <dbReference type="NCBI Taxonomy" id="583356"/>
    <lineage>
        <taxon>Archaea</taxon>
        <taxon>Thermoproteota</taxon>
        <taxon>Thermoprotei</taxon>
        <taxon>Desulfurococcales</taxon>
        <taxon>Desulfurococcaceae</taxon>
        <taxon>Ignisphaera</taxon>
    </lineage>
</organism>
<dbReference type="EMBL" id="CP002098">
    <property type="protein sequence ID" value="ADM27871.1"/>
    <property type="molecule type" value="Genomic_DNA"/>
</dbReference>
<dbReference type="KEGG" id="iag:Igag_1057"/>
<dbReference type="SUPFAM" id="SSF53271">
    <property type="entry name" value="PRTase-like"/>
    <property type="match status" value="1"/>
</dbReference>
<dbReference type="Proteomes" id="UP000001304">
    <property type="component" value="Chromosome"/>
</dbReference>
<keyword evidence="2 4" id="KW-0808">Transferase</keyword>
<accession>E0SNS5</accession>